<dbReference type="InParanoid" id="A0A482XMA3"/>
<proteinExistence type="predicted"/>
<keyword evidence="3" id="KW-1185">Reference proteome</keyword>
<feature type="domain" description="NADP-dependent oxidoreductase" evidence="1">
    <location>
        <begin position="3"/>
        <end position="90"/>
    </location>
</feature>
<dbReference type="InterPro" id="IPR020471">
    <property type="entry name" value="AKR"/>
</dbReference>
<dbReference type="Proteomes" id="UP000291343">
    <property type="component" value="Unassembled WGS sequence"/>
</dbReference>
<dbReference type="PROSITE" id="PS00798">
    <property type="entry name" value="ALDOKETO_REDUCTASE_1"/>
    <property type="match status" value="1"/>
</dbReference>
<dbReference type="InterPro" id="IPR018170">
    <property type="entry name" value="Aldo/ket_reductase_CS"/>
</dbReference>
<protein>
    <recommendedName>
        <fullName evidence="1">NADP-dependent oxidoreductase domain-containing protein</fullName>
    </recommendedName>
</protein>
<comment type="caution">
    <text evidence="2">The sequence shown here is derived from an EMBL/GenBank/DDBJ whole genome shotgun (WGS) entry which is preliminary data.</text>
</comment>
<reference evidence="2 3" key="1">
    <citation type="journal article" date="2017" name="Gigascience">
        <title>Genome sequence of the small brown planthopper, Laodelphax striatellus.</title>
        <authorList>
            <person name="Zhu J."/>
            <person name="Jiang F."/>
            <person name="Wang X."/>
            <person name="Yang P."/>
            <person name="Bao Y."/>
            <person name="Zhao W."/>
            <person name="Wang W."/>
            <person name="Lu H."/>
            <person name="Wang Q."/>
            <person name="Cui N."/>
            <person name="Li J."/>
            <person name="Chen X."/>
            <person name="Luo L."/>
            <person name="Yu J."/>
            <person name="Kang L."/>
            <person name="Cui F."/>
        </authorList>
    </citation>
    <scope>NUCLEOTIDE SEQUENCE [LARGE SCALE GENOMIC DNA]</scope>
    <source>
        <strain evidence="2">Lst14</strain>
    </source>
</reference>
<dbReference type="PRINTS" id="PR00069">
    <property type="entry name" value="ALDKETRDTASE"/>
</dbReference>
<sequence>PGEVVAAVKWAFDAGYRHIDCAHVYQNEKEVGEAIGEKIKEGVIKRDDIYVTSKLWNTCHRPDLVKPALRQTLTDLGLAHLDLYLIHWPHAFK</sequence>
<evidence type="ECO:0000313" key="3">
    <source>
        <dbReference type="Proteomes" id="UP000291343"/>
    </source>
</evidence>
<gene>
    <name evidence="2" type="ORF">LSTR_LSTR017497</name>
</gene>
<dbReference type="OrthoDB" id="6613254at2759"/>
<organism evidence="2 3">
    <name type="scientific">Laodelphax striatellus</name>
    <name type="common">Small brown planthopper</name>
    <name type="synonym">Delphax striatella</name>
    <dbReference type="NCBI Taxonomy" id="195883"/>
    <lineage>
        <taxon>Eukaryota</taxon>
        <taxon>Metazoa</taxon>
        <taxon>Ecdysozoa</taxon>
        <taxon>Arthropoda</taxon>
        <taxon>Hexapoda</taxon>
        <taxon>Insecta</taxon>
        <taxon>Pterygota</taxon>
        <taxon>Neoptera</taxon>
        <taxon>Paraneoptera</taxon>
        <taxon>Hemiptera</taxon>
        <taxon>Auchenorrhyncha</taxon>
        <taxon>Fulgoroidea</taxon>
        <taxon>Delphacidae</taxon>
        <taxon>Criomorphinae</taxon>
        <taxon>Laodelphax</taxon>
    </lineage>
</organism>
<feature type="non-terminal residue" evidence="2">
    <location>
        <position position="93"/>
    </location>
</feature>
<evidence type="ECO:0000313" key="2">
    <source>
        <dbReference type="EMBL" id="RZF46942.1"/>
    </source>
</evidence>
<dbReference type="Pfam" id="PF00248">
    <property type="entry name" value="Aldo_ket_red"/>
    <property type="match status" value="1"/>
</dbReference>
<dbReference type="STRING" id="195883.A0A482XMA3"/>
<dbReference type="Gene3D" id="3.20.20.100">
    <property type="entry name" value="NADP-dependent oxidoreductase domain"/>
    <property type="match status" value="1"/>
</dbReference>
<dbReference type="EMBL" id="QKKF02005294">
    <property type="protein sequence ID" value="RZF46942.1"/>
    <property type="molecule type" value="Genomic_DNA"/>
</dbReference>
<dbReference type="InterPro" id="IPR023210">
    <property type="entry name" value="NADP_OxRdtase_dom"/>
</dbReference>
<dbReference type="SUPFAM" id="SSF51430">
    <property type="entry name" value="NAD(P)-linked oxidoreductase"/>
    <property type="match status" value="1"/>
</dbReference>
<accession>A0A482XMA3</accession>
<dbReference type="InterPro" id="IPR036812">
    <property type="entry name" value="NAD(P)_OxRdtase_dom_sf"/>
</dbReference>
<dbReference type="PANTHER" id="PTHR11732">
    <property type="entry name" value="ALDO/KETO REDUCTASE"/>
    <property type="match status" value="1"/>
</dbReference>
<feature type="non-terminal residue" evidence="2">
    <location>
        <position position="1"/>
    </location>
</feature>
<dbReference type="SMR" id="A0A482XMA3"/>
<dbReference type="GO" id="GO:0016491">
    <property type="term" value="F:oxidoreductase activity"/>
    <property type="evidence" value="ECO:0007669"/>
    <property type="project" value="InterPro"/>
</dbReference>
<name>A0A482XMA3_LAOST</name>
<dbReference type="AlphaFoldDB" id="A0A482XMA3"/>
<evidence type="ECO:0000259" key="1">
    <source>
        <dbReference type="Pfam" id="PF00248"/>
    </source>
</evidence>